<dbReference type="RefSeq" id="WP_262844917.1">
    <property type="nucleotide sequence ID" value="NZ_JANZYP010000034.1"/>
</dbReference>
<gene>
    <name evidence="3" type="ORF">ACFO8L_34540</name>
</gene>
<dbReference type="InterPro" id="IPR003488">
    <property type="entry name" value="DprA"/>
</dbReference>
<comment type="similarity">
    <text evidence="1">Belongs to the DprA/Smf family.</text>
</comment>
<feature type="domain" description="Smf/DprA SLOG" evidence="2">
    <location>
        <begin position="82"/>
        <end position="285"/>
    </location>
</feature>
<comment type="caution">
    <text evidence="3">The sequence shown here is derived from an EMBL/GenBank/DDBJ whole genome shotgun (WGS) entry which is preliminary data.</text>
</comment>
<dbReference type="PANTHER" id="PTHR43022:SF1">
    <property type="entry name" value="PROTEIN SMF"/>
    <property type="match status" value="1"/>
</dbReference>
<evidence type="ECO:0000256" key="1">
    <source>
        <dbReference type="ARBA" id="ARBA00006525"/>
    </source>
</evidence>
<dbReference type="PANTHER" id="PTHR43022">
    <property type="entry name" value="PROTEIN SMF"/>
    <property type="match status" value="1"/>
</dbReference>
<proteinExistence type="inferred from homology"/>
<dbReference type="Pfam" id="PF02481">
    <property type="entry name" value="DNA_processg_A"/>
    <property type="match status" value="1"/>
</dbReference>
<evidence type="ECO:0000313" key="4">
    <source>
        <dbReference type="Proteomes" id="UP001595891"/>
    </source>
</evidence>
<dbReference type="EMBL" id="JBHSFN010000030">
    <property type="protein sequence ID" value="MFC4591255.1"/>
    <property type="molecule type" value="Genomic_DNA"/>
</dbReference>
<dbReference type="Proteomes" id="UP001595891">
    <property type="component" value="Unassembled WGS sequence"/>
</dbReference>
<protein>
    <submittedName>
        <fullName evidence="3">DNA-protecting protein DprA</fullName>
    </submittedName>
</protein>
<accession>A0ABV9ENM8</accession>
<name>A0ABV9ENM8_9ACTN</name>
<keyword evidence="4" id="KW-1185">Reference proteome</keyword>
<dbReference type="SUPFAM" id="SSF102405">
    <property type="entry name" value="MCP/YpsA-like"/>
    <property type="match status" value="1"/>
</dbReference>
<reference evidence="4" key="1">
    <citation type="journal article" date="2019" name="Int. J. Syst. Evol. Microbiol.">
        <title>The Global Catalogue of Microorganisms (GCM) 10K type strain sequencing project: providing services to taxonomists for standard genome sequencing and annotation.</title>
        <authorList>
            <consortium name="The Broad Institute Genomics Platform"/>
            <consortium name="The Broad Institute Genome Sequencing Center for Infectious Disease"/>
            <person name="Wu L."/>
            <person name="Ma J."/>
        </authorList>
    </citation>
    <scope>NUCLEOTIDE SEQUENCE [LARGE SCALE GENOMIC DNA]</scope>
    <source>
        <strain evidence="4">CCUG 49560</strain>
    </source>
</reference>
<dbReference type="InterPro" id="IPR057666">
    <property type="entry name" value="DrpA_SLOG"/>
</dbReference>
<sequence length="299" mass="31731">MSQVQEQAAVLALTKATVGPWHHTARVIQAAGSALTLLDGEYTGLDQEDRTYAAEVVSRCPAGALARAEELIAATRADGAQLVTVLDEEYPGNLDFAHNFQPFLWIRGRLIDEDDRSIAVVGEHHPGGPDIGQVQQDVRALSEAGLTVVADLNSGVHAAALAAGGRTIATLTQGIALQVASEENATLAKEIAHSGALVSPFWPSAPVTHTTVSVSRVMTSGLAGAVYLANGDDGSGPALQAQVALAQGKHLFVPHRLHEQHQWVRRMAYRGGVTVVRDIDDLLSQVVNLLDVTRNLKIF</sequence>
<dbReference type="Gene3D" id="3.40.50.450">
    <property type="match status" value="1"/>
</dbReference>
<organism evidence="3 4">
    <name type="scientific">Sphaerisporangium corydalis</name>
    <dbReference type="NCBI Taxonomy" id="1441875"/>
    <lineage>
        <taxon>Bacteria</taxon>
        <taxon>Bacillati</taxon>
        <taxon>Actinomycetota</taxon>
        <taxon>Actinomycetes</taxon>
        <taxon>Streptosporangiales</taxon>
        <taxon>Streptosporangiaceae</taxon>
        <taxon>Sphaerisporangium</taxon>
    </lineage>
</organism>
<evidence type="ECO:0000313" key="3">
    <source>
        <dbReference type="EMBL" id="MFC4591255.1"/>
    </source>
</evidence>
<evidence type="ECO:0000259" key="2">
    <source>
        <dbReference type="Pfam" id="PF02481"/>
    </source>
</evidence>